<dbReference type="InterPro" id="IPR042178">
    <property type="entry name" value="Serpin_sf_1"/>
</dbReference>
<sequence length="82" mass="8927">IVQLSWTTGHVFCRSKVSAASTSFSQQLYQKLAKDESSIVYSPYSIHSILALAYYGARGSTAVQIARTLFLSCIDSTTTAKT</sequence>
<protein>
    <recommendedName>
        <fullName evidence="1">Serpin domain-containing protein</fullName>
    </recommendedName>
</protein>
<dbReference type="Gene3D" id="3.30.497.10">
    <property type="entry name" value="Antithrombin, subunit I, domain 2"/>
    <property type="match status" value="1"/>
</dbReference>
<dbReference type="EMBL" id="HACG01007532">
    <property type="protein sequence ID" value="CEK54397.1"/>
    <property type="molecule type" value="Transcribed_RNA"/>
</dbReference>
<name>A0A0B6YDS8_9EUPU</name>
<dbReference type="AlphaFoldDB" id="A0A0B6YDS8"/>
<gene>
    <name evidence="2" type="primary">ORF22682</name>
</gene>
<evidence type="ECO:0000259" key="1">
    <source>
        <dbReference type="Pfam" id="PF00079"/>
    </source>
</evidence>
<feature type="non-terminal residue" evidence="2">
    <location>
        <position position="82"/>
    </location>
</feature>
<accession>A0A0B6YDS8</accession>
<organism evidence="2">
    <name type="scientific">Arion vulgaris</name>
    <dbReference type="NCBI Taxonomy" id="1028688"/>
    <lineage>
        <taxon>Eukaryota</taxon>
        <taxon>Metazoa</taxon>
        <taxon>Spiralia</taxon>
        <taxon>Lophotrochozoa</taxon>
        <taxon>Mollusca</taxon>
        <taxon>Gastropoda</taxon>
        <taxon>Heterobranchia</taxon>
        <taxon>Euthyneura</taxon>
        <taxon>Panpulmonata</taxon>
        <taxon>Eupulmonata</taxon>
        <taxon>Stylommatophora</taxon>
        <taxon>Helicina</taxon>
        <taxon>Arionoidea</taxon>
        <taxon>Arionidae</taxon>
        <taxon>Arion</taxon>
    </lineage>
</organism>
<dbReference type="InterPro" id="IPR023796">
    <property type="entry name" value="Serpin_dom"/>
</dbReference>
<feature type="domain" description="Serpin" evidence="1">
    <location>
        <begin position="20"/>
        <end position="72"/>
    </location>
</feature>
<dbReference type="SUPFAM" id="SSF56574">
    <property type="entry name" value="Serpins"/>
    <property type="match status" value="1"/>
</dbReference>
<dbReference type="Pfam" id="PF00079">
    <property type="entry name" value="Serpin"/>
    <property type="match status" value="1"/>
</dbReference>
<reference evidence="2" key="1">
    <citation type="submission" date="2014-12" db="EMBL/GenBank/DDBJ databases">
        <title>Insight into the proteome of Arion vulgaris.</title>
        <authorList>
            <person name="Aradska J."/>
            <person name="Bulat T."/>
            <person name="Smidak R."/>
            <person name="Sarate P."/>
            <person name="Gangsoo J."/>
            <person name="Sialana F."/>
            <person name="Bilban M."/>
            <person name="Lubec G."/>
        </authorList>
    </citation>
    <scope>NUCLEOTIDE SEQUENCE</scope>
    <source>
        <tissue evidence="2">Skin</tissue>
    </source>
</reference>
<feature type="non-terminal residue" evidence="2">
    <location>
        <position position="1"/>
    </location>
</feature>
<evidence type="ECO:0000313" key="2">
    <source>
        <dbReference type="EMBL" id="CEK54397.1"/>
    </source>
</evidence>
<proteinExistence type="predicted"/>
<dbReference type="InterPro" id="IPR036186">
    <property type="entry name" value="Serpin_sf"/>
</dbReference>